<dbReference type="Ensembl" id="ENSCCRT00010026573.1">
    <property type="protein sequence ID" value="ENSCCRP00010024235.1"/>
    <property type="gene ID" value="ENSCCRG00010010438.1"/>
</dbReference>
<reference evidence="2" key="2">
    <citation type="submission" date="2025-09" db="UniProtKB">
        <authorList>
            <consortium name="Ensembl"/>
        </authorList>
    </citation>
    <scope>IDENTIFICATION</scope>
</reference>
<proteinExistence type="predicted"/>
<dbReference type="GO" id="GO:0006513">
    <property type="term" value="P:protein monoubiquitination"/>
    <property type="evidence" value="ECO:0007669"/>
    <property type="project" value="InterPro"/>
</dbReference>
<evidence type="ECO:0000313" key="2">
    <source>
        <dbReference type="Ensembl" id="ENSCCRP00010024235.1"/>
    </source>
</evidence>
<keyword evidence="3" id="KW-1185">Reference proteome</keyword>
<reference evidence="2" key="1">
    <citation type="submission" date="2025-08" db="UniProtKB">
        <authorList>
            <consortium name="Ensembl"/>
        </authorList>
    </citation>
    <scope>IDENTIFICATION</scope>
</reference>
<dbReference type="Proteomes" id="UP000694427">
    <property type="component" value="Unplaced"/>
</dbReference>
<dbReference type="PANTHER" id="PTHR14609">
    <property type="entry name" value="RING FINGER PROTEIN 219"/>
    <property type="match status" value="1"/>
</dbReference>
<dbReference type="Gene3D" id="3.30.40.10">
    <property type="entry name" value="Zinc/RING finger domain, C3HC4 (zinc finger)"/>
    <property type="match status" value="1"/>
</dbReference>
<dbReference type="AlphaFoldDB" id="A0A8C1IYW1"/>
<dbReference type="PANTHER" id="PTHR14609:SF1">
    <property type="entry name" value="ORC UBIQUITIN LIGASE 1"/>
    <property type="match status" value="1"/>
</dbReference>
<evidence type="ECO:0000313" key="3">
    <source>
        <dbReference type="Proteomes" id="UP000694427"/>
    </source>
</evidence>
<dbReference type="InterPro" id="IPR013083">
    <property type="entry name" value="Znf_RING/FYVE/PHD"/>
</dbReference>
<feature type="coiled-coil region" evidence="1">
    <location>
        <begin position="65"/>
        <end position="92"/>
    </location>
</feature>
<dbReference type="GO" id="GO:0004842">
    <property type="term" value="F:ubiquitin-protein transferase activity"/>
    <property type="evidence" value="ECO:0007669"/>
    <property type="project" value="InterPro"/>
</dbReference>
<accession>A0A8C1IYW1</accession>
<keyword evidence="1" id="KW-0175">Coiled coil</keyword>
<dbReference type="SUPFAM" id="SSF57850">
    <property type="entry name" value="RING/U-box"/>
    <property type="match status" value="1"/>
</dbReference>
<sequence>CSNCIKVWLERSSQCPTCRVVITPENPCREIIGATTNCESSESHSVKRRLRKTRGELFIHSAYESSVLQNEIETLLKENEDLKSKNLSLEMQLKTAVEPSTVLVPQSETSTVDPSALEESANKLRATNDLHRKVKQDLKRLKEANKTLHSPDFDLIQENMHLKAEVDSRFPQK</sequence>
<dbReference type="GO" id="GO:0006275">
    <property type="term" value="P:regulation of DNA replication"/>
    <property type="evidence" value="ECO:0007669"/>
    <property type="project" value="InterPro"/>
</dbReference>
<organism evidence="2 3">
    <name type="scientific">Cyprinus carpio</name>
    <name type="common">Common carp</name>
    <dbReference type="NCBI Taxonomy" id="7962"/>
    <lineage>
        <taxon>Eukaryota</taxon>
        <taxon>Metazoa</taxon>
        <taxon>Chordata</taxon>
        <taxon>Craniata</taxon>
        <taxon>Vertebrata</taxon>
        <taxon>Euteleostomi</taxon>
        <taxon>Actinopterygii</taxon>
        <taxon>Neopterygii</taxon>
        <taxon>Teleostei</taxon>
        <taxon>Ostariophysi</taxon>
        <taxon>Cypriniformes</taxon>
        <taxon>Cyprinidae</taxon>
        <taxon>Cyprininae</taxon>
        <taxon>Cyprinus</taxon>
    </lineage>
</organism>
<evidence type="ECO:0000256" key="1">
    <source>
        <dbReference type="SAM" id="Coils"/>
    </source>
</evidence>
<protein>
    <submittedName>
        <fullName evidence="2">Uncharacterized protein</fullName>
    </submittedName>
</protein>
<dbReference type="InterPro" id="IPR039209">
    <property type="entry name" value="OBI1"/>
</dbReference>
<name>A0A8C1IYW1_CYPCA</name>